<dbReference type="RefSeq" id="XP_060057763.1">
    <property type="nucleotide sequence ID" value="XM_060201780.1"/>
</dbReference>
<comment type="similarity">
    <text evidence="2">Belongs to the beta-defensin family.</text>
</comment>
<proteinExistence type="inferred from homology"/>
<evidence type="ECO:0000313" key="12">
    <source>
        <dbReference type="RefSeq" id="XP_060057763.1"/>
    </source>
</evidence>
<keyword evidence="11" id="KW-1185">Reference proteome</keyword>
<feature type="region of interest" description="Disordered" evidence="9">
    <location>
        <begin position="72"/>
        <end position="132"/>
    </location>
</feature>
<dbReference type="Proteomes" id="UP001652624">
    <property type="component" value="Chromosome 1"/>
</dbReference>
<evidence type="ECO:0000256" key="1">
    <source>
        <dbReference type="ARBA" id="ARBA00004613"/>
    </source>
</evidence>
<evidence type="ECO:0000256" key="3">
    <source>
        <dbReference type="ARBA" id="ARBA00022525"/>
    </source>
</evidence>
<gene>
    <name evidence="12" type="primary">LOC132541372</name>
</gene>
<name>A0ABM3Y9M2_ERIEU</name>
<comment type="subcellular location">
    <subcellularLocation>
        <location evidence="1">Secreted</location>
    </subcellularLocation>
</comment>
<protein>
    <submittedName>
        <fullName evidence="12">Beta-defensin 22-like</fullName>
    </submittedName>
</protein>
<keyword evidence="8" id="KW-1015">Disulfide bond</keyword>
<evidence type="ECO:0000256" key="10">
    <source>
        <dbReference type="SAM" id="SignalP"/>
    </source>
</evidence>
<evidence type="ECO:0000256" key="2">
    <source>
        <dbReference type="ARBA" id="ARBA00007371"/>
    </source>
</evidence>
<keyword evidence="3" id="KW-0964">Secreted</keyword>
<keyword evidence="4" id="KW-0929">Antimicrobial</keyword>
<dbReference type="InterPro" id="IPR050544">
    <property type="entry name" value="Beta-defensin"/>
</dbReference>
<dbReference type="GeneID" id="132541372"/>
<reference evidence="11" key="1">
    <citation type="submission" date="2025-05" db="UniProtKB">
        <authorList>
            <consortium name="RefSeq"/>
        </authorList>
    </citation>
    <scope>NUCLEOTIDE SEQUENCE [LARGE SCALE GENOMIC DNA]</scope>
</reference>
<evidence type="ECO:0000313" key="11">
    <source>
        <dbReference type="Proteomes" id="UP001652624"/>
    </source>
</evidence>
<evidence type="ECO:0000256" key="9">
    <source>
        <dbReference type="SAM" id="MobiDB-lite"/>
    </source>
</evidence>
<organism evidence="11 12">
    <name type="scientific">Erinaceus europaeus</name>
    <name type="common">Western European hedgehog</name>
    <dbReference type="NCBI Taxonomy" id="9365"/>
    <lineage>
        <taxon>Eukaryota</taxon>
        <taxon>Metazoa</taxon>
        <taxon>Chordata</taxon>
        <taxon>Craniata</taxon>
        <taxon>Vertebrata</taxon>
        <taxon>Euteleostomi</taxon>
        <taxon>Mammalia</taxon>
        <taxon>Eutheria</taxon>
        <taxon>Laurasiatheria</taxon>
        <taxon>Eulipotyphla</taxon>
        <taxon>Erinaceidae</taxon>
        <taxon>Erinaceinae</taxon>
        <taxon>Erinaceus</taxon>
    </lineage>
</organism>
<evidence type="ECO:0000256" key="8">
    <source>
        <dbReference type="ARBA" id="ARBA00023157"/>
    </source>
</evidence>
<accession>A0ABM3Y9M2</accession>
<keyword evidence="6" id="KW-0211">Defensin</keyword>
<evidence type="ECO:0000256" key="5">
    <source>
        <dbReference type="ARBA" id="ARBA00022729"/>
    </source>
</evidence>
<feature type="chain" id="PRO_5045902151" evidence="10">
    <location>
        <begin position="21"/>
        <end position="132"/>
    </location>
</feature>
<evidence type="ECO:0000256" key="6">
    <source>
        <dbReference type="ARBA" id="ARBA00022940"/>
    </source>
</evidence>
<evidence type="ECO:0000256" key="4">
    <source>
        <dbReference type="ARBA" id="ARBA00022529"/>
    </source>
</evidence>
<keyword evidence="7" id="KW-0044">Antibiotic</keyword>
<evidence type="ECO:0000256" key="7">
    <source>
        <dbReference type="ARBA" id="ARBA00023022"/>
    </source>
</evidence>
<reference evidence="12" key="2">
    <citation type="submission" date="2025-08" db="UniProtKB">
        <authorList>
            <consortium name="RefSeq"/>
        </authorList>
    </citation>
    <scope>IDENTIFICATION</scope>
</reference>
<dbReference type="PANTHER" id="PTHR15001">
    <property type="entry name" value="BETA-DEFENSIN 123-RELATED"/>
    <property type="match status" value="1"/>
</dbReference>
<feature type="compositionally biased region" description="Low complexity" evidence="9">
    <location>
        <begin position="112"/>
        <end position="132"/>
    </location>
</feature>
<keyword evidence="5 10" id="KW-0732">Signal</keyword>
<feature type="signal peptide" evidence="10">
    <location>
        <begin position="1"/>
        <end position="20"/>
    </location>
</feature>
<sequence length="132" mass="14227">MKSSLFTLALFMLLVQLASGNWSVKKCANKLGTCRKTCRQGELPRDITTNKCPKTKFCCVLSFKNVPGICGNGPDTNAADEDRSKPSTFPGDSEFTMPPEDDSTTNKVTLPKSGTTKAKKTGVTTKVVSRSS</sequence>
<dbReference type="PANTHER" id="PTHR15001:SF3">
    <property type="entry name" value="BETA-DEFENSIN 123"/>
    <property type="match status" value="1"/>
</dbReference>